<keyword evidence="1" id="KW-0812">Transmembrane</keyword>
<reference evidence="2 3" key="2">
    <citation type="submission" date="2019-05" db="EMBL/GenBank/DDBJ databases">
        <title>Glycomyces buryatensis sp. nov.</title>
        <authorList>
            <person name="Nikitina E."/>
        </authorList>
    </citation>
    <scope>NUCLEOTIDE SEQUENCE [LARGE SCALE GENOMIC DNA]</scope>
    <source>
        <strain evidence="2 3">18</strain>
    </source>
</reference>
<keyword evidence="1" id="KW-0472">Membrane</keyword>
<keyword evidence="1" id="KW-1133">Transmembrane helix</keyword>
<dbReference type="EMBL" id="STGY01000076">
    <property type="protein sequence ID" value="THV35250.1"/>
    <property type="molecule type" value="Genomic_DNA"/>
</dbReference>
<sequence length="75" mass="8263">MTIFDLVVKCMTSDVMLLAARGRREKLVFGSIRFFAWNFFGARKPLGLLASMAVVCVGSVAVVPAHADHGRHEEK</sequence>
<dbReference type="RefSeq" id="WP_136537021.1">
    <property type="nucleotide sequence ID" value="NZ_STGY01000076.1"/>
</dbReference>
<feature type="transmembrane region" description="Helical" evidence="1">
    <location>
        <begin position="46"/>
        <end position="67"/>
    </location>
</feature>
<reference evidence="3" key="1">
    <citation type="submission" date="2019-04" db="EMBL/GenBank/DDBJ databases">
        <title>Nocardioides xinjiangensis sp. nov.</title>
        <authorList>
            <person name="Liu S."/>
        </authorList>
    </citation>
    <scope>NUCLEOTIDE SEQUENCE [LARGE SCALE GENOMIC DNA]</scope>
    <source>
        <strain evidence="3">18</strain>
    </source>
</reference>
<organism evidence="2 3">
    <name type="scientific">Glycomyces buryatensis</name>
    <dbReference type="NCBI Taxonomy" id="2570927"/>
    <lineage>
        <taxon>Bacteria</taxon>
        <taxon>Bacillati</taxon>
        <taxon>Actinomycetota</taxon>
        <taxon>Actinomycetes</taxon>
        <taxon>Glycomycetales</taxon>
        <taxon>Glycomycetaceae</taxon>
        <taxon>Glycomyces</taxon>
    </lineage>
</organism>
<name>A0A4S8PUR6_9ACTN</name>
<evidence type="ECO:0000313" key="3">
    <source>
        <dbReference type="Proteomes" id="UP000308760"/>
    </source>
</evidence>
<dbReference type="AlphaFoldDB" id="A0A4S8PUR6"/>
<accession>A0A4S8PUR6</accession>
<comment type="caution">
    <text evidence="2">The sequence shown here is derived from an EMBL/GenBank/DDBJ whole genome shotgun (WGS) entry which is preliminary data.</text>
</comment>
<evidence type="ECO:0000256" key="1">
    <source>
        <dbReference type="SAM" id="Phobius"/>
    </source>
</evidence>
<proteinExistence type="predicted"/>
<dbReference type="OrthoDB" id="9923538at2"/>
<evidence type="ECO:0000313" key="2">
    <source>
        <dbReference type="EMBL" id="THV35250.1"/>
    </source>
</evidence>
<gene>
    <name evidence="2" type="ORF">FAB82_23625</name>
</gene>
<keyword evidence="3" id="KW-1185">Reference proteome</keyword>
<protein>
    <submittedName>
        <fullName evidence="2">Uncharacterized protein</fullName>
    </submittedName>
</protein>
<dbReference type="Proteomes" id="UP000308760">
    <property type="component" value="Unassembled WGS sequence"/>
</dbReference>